<sequence>MIQIFRQNAGATAISGETSRTRQINFIPLSVDPAGSITSRRPLHGGSSHSRRSRRETDPSNKMASTANLLHMRLRGLGDTANMLEENAKYYDDCVICTEAFATDDVVCQLPCGHIHHSHCILYWLHHNRDTCPTCRQSVNKKNTANHSAKEENTEEDDCDEMLIRQQQKEVLQKNQNFDLIMRRILRAQEEQEQQLQLPGTAGEIYCDLDGDCSEQTTTRSLNDSILVPSSSHTRRSSRSNSSVGYSDWLVDDFEEFLKV</sequence>
<evidence type="ECO:0000313" key="4">
    <source>
        <dbReference type="EMBL" id="KAG7371944.1"/>
    </source>
</evidence>
<protein>
    <submittedName>
        <fullName evidence="4">Ring finger domain containing protein</fullName>
    </submittedName>
</protein>
<organism evidence="4 5">
    <name type="scientific">Nitzschia inconspicua</name>
    <dbReference type="NCBI Taxonomy" id="303405"/>
    <lineage>
        <taxon>Eukaryota</taxon>
        <taxon>Sar</taxon>
        <taxon>Stramenopiles</taxon>
        <taxon>Ochrophyta</taxon>
        <taxon>Bacillariophyta</taxon>
        <taxon>Bacillariophyceae</taxon>
        <taxon>Bacillariophycidae</taxon>
        <taxon>Bacillariales</taxon>
        <taxon>Bacillariaceae</taxon>
        <taxon>Nitzschia</taxon>
    </lineage>
</organism>
<dbReference type="GO" id="GO:0016567">
    <property type="term" value="P:protein ubiquitination"/>
    <property type="evidence" value="ECO:0007669"/>
    <property type="project" value="InterPro"/>
</dbReference>
<dbReference type="AlphaFoldDB" id="A0A9K3M0W1"/>
<dbReference type="Pfam" id="PF13639">
    <property type="entry name" value="zf-RING_2"/>
    <property type="match status" value="1"/>
</dbReference>
<dbReference type="GO" id="GO:0005783">
    <property type="term" value="C:endoplasmic reticulum"/>
    <property type="evidence" value="ECO:0007669"/>
    <property type="project" value="TreeGrafter"/>
</dbReference>
<accession>A0A9K3M0W1</accession>
<comment type="caution">
    <text evidence="4">The sequence shown here is derived from an EMBL/GenBank/DDBJ whole genome shotgun (WGS) entry which is preliminary data.</text>
</comment>
<dbReference type="InterPro" id="IPR042494">
    <property type="entry name" value="RNF103"/>
</dbReference>
<feature type="domain" description="RING-type" evidence="3">
    <location>
        <begin position="94"/>
        <end position="136"/>
    </location>
</feature>
<keyword evidence="1" id="KW-0863">Zinc-finger</keyword>
<reference evidence="4" key="2">
    <citation type="submission" date="2021-04" db="EMBL/GenBank/DDBJ databases">
        <authorList>
            <person name="Podell S."/>
        </authorList>
    </citation>
    <scope>NUCLEOTIDE SEQUENCE</scope>
    <source>
        <strain evidence="4">Hildebrandi</strain>
    </source>
</reference>
<keyword evidence="5" id="KW-1185">Reference proteome</keyword>
<dbReference type="PANTHER" id="PTHR15302">
    <property type="entry name" value="E3 UBIQUITIN-PROTEIN LIGASE RNF103"/>
    <property type="match status" value="1"/>
</dbReference>
<evidence type="ECO:0000256" key="2">
    <source>
        <dbReference type="SAM" id="MobiDB-lite"/>
    </source>
</evidence>
<dbReference type="GO" id="GO:0008270">
    <property type="term" value="F:zinc ion binding"/>
    <property type="evidence" value="ECO:0007669"/>
    <property type="project" value="UniProtKB-KW"/>
</dbReference>
<dbReference type="PANTHER" id="PTHR15302:SF0">
    <property type="entry name" value="E3 UBIQUITIN-PROTEIN LIGASE RNF103"/>
    <property type="match status" value="1"/>
</dbReference>
<gene>
    <name evidence="4" type="ORF">IV203_018086</name>
</gene>
<dbReference type="SMART" id="SM00184">
    <property type="entry name" value="RING"/>
    <property type="match status" value="1"/>
</dbReference>
<proteinExistence type="predicted"/>
<dbReference type="OrthoDB" id="49515at2759"/>
<keyword evidence="1" id="KW-0479">Metal-binding</keyword>
<dbReference type="EMBL" id="JAGRRH010000003">
    <property type="protein sequence ID" value="KAG7371944.1"/>
    <property type="molecule type" value="Genomic_DNA"/>
</dbReference>
<evidence type="ECO:0000313" key="5">
    <source>
        <dbReference type="Proteomes" id="UP000693970"/>
    </source>
</evidence>
<evidence type="ECO:0000256" key="1">
    <source>
        <dbReference type="PROSITE-ProRule" id="PRU00175"/>
    </source>
</evidence>
<feature type="region of interest" description="Disordered" evidence="2">
    <location>
        <begin position="35"/>
        <end position="66"/>
    </location>
</feature>
<dbReference type="CDD" id="cd16473">
    <property type="entry name" value="RING-H2_RNF103"/>
    <property type="match status" value="1"/>
</dbReference>
<dbReference type="Proteomes" id="UP000693970">
    <property type="component" value="Unassembled WGS sequence"/>
</dbReference>
<dbReference type="PROSITE" id="PS50089">
    <property type="entry name" value="ZF_RING_2"/>
    <property type="match status" value="1"/>
</dbReference>
<dbReference type="InterPro" id="IPR001841">
    <property type="entry name" value="Znf_RING"/>
</dbReference>
<dbReference type="GO" id="GO:0004842">
    <property type="term" value="F:ubiquitin-protein transferase activity"/>
    <property type="evidence" value="ECO:0007669"/>
    <property type="project" value="InterPro"/>
</dbReference>
<reference evidence="4" key="1">
    <citation type="journal article" date="2021" name="Sci. Rep.">
        <title>Diploid genomic architecture of Nitzschia inconspicua, an elite biomass production diatom.</title>
        <authorList>
            <person name="Oliver A."/>
            <person name="Podell S."/>
            <person name="Pinowska A."/>
            <person name="Traller J.C."/>
            <person name="Smith S.R."/>
            <person name="McClure R."/>
            <person name="Beliaev A."/>
            <person name="Bohutskyi P."/>
            <person name="Hill E.A."/>
            <person name="Rabines A."/>
            <person name="Zheng H."/>
            <person name="Allen L.Z."/>
            <person name="Kuo A."/>
            <person name="Grigoriev I.V."/>
            <person name="Allen A.E."/>
            <person name="Hazlebeck D."/>
            <person name="Allen E.E."/>
        </authorList>
    </citation>
    <scope>NUCLEOTIDE SEQUENCE</scope>
    <source>
        <strain evidence="4">Hildebrandi</strain>
    </source>
</reference>
<evidence type="ECO:0000259" key="3">
    <source>
        <dbReference type="PROSITE" id="PS50089"/>
    </source>
</evidence>
<name>A0A9K3M0W1_9STRA</name>
<keyword evidence="1" id="KW-0862">Zinc</keyword>
<dbReference type="GO" id="GO:0036503">
    <property type="term" value="P:ERAD pathway"/>
    <property type="evidence" value="ECO:0007669"/>
    <property type="project" value="TreeGrafter"/>
</dbReference>